<dbReference type="SUPFAM" id="SSF53474">
    <property type="entry name" value="alpha/beta-Hydrolases"/>
    <property type="match status" value="1"/>
</dbReference>
<gene>
    <name evidence="2 4 5" type="ORF">SRAE_X000138500</name>
</gene>
<organism evidence="2">
    <name type="scientific">Strongyloides ratti</name>
    <name type="common">Parasitic roundworm</name>
    <dbReference type="NCBI Taxonomy" id="34506"/>
    <lineage>
        <taxon>Eukaryota</taxon>
        <taxon>Metazoa</taxon>
        <taxon>Ecdysozoa</taxon>
        <taxon>Nematoda</taxon>
        <taxon>Chromadorea</taxon>
        <taxon>Rhabditida</taxon>
        <taxon>Tylenchina</taxon>
        <taxon>Panagrolaimomorpha</taxon>
        <taxon>Strongyloidoidea</taxon>
        <taxon>Strongyloididae</taxon>
        <taxon>Strongyloides</taxon>
    </lineage>
</organism>
<dbReference type="CDD" id="cd00519">
    <property type="entry name" value="Lipase_3"/>
    <property type="match status" value="1"/>
</dbReference>
<dbReference type="CTD" id="36384447"/>
<dbReference type="PANTHER" id="PTHR45908">
    <property type="entry name" value="PROTEIN CBG11750-RELATED"/>
    <property type="match status" value="1"/>
</dbReference>
<sequence length="303" mass="34924">MMIWKLKIPLLIFAIFFIIIQINYGKNNYLNNENEEYNDTFTRNILYPLSAAAFSSNPNNCLNNIFKNYTLIRQVTNKCDVISDDSCSGFVVVDYDKKAIFIIFRGSINDKQVALEAIDTLLKKDKFIGGGYVSSYYNNAFQVVWDSGIKDAYLMTKNKFPTFETWVTGHSLGAAMASIGATTISYLKYTNVNNVKLLTFGEPRTGDKDYAMAVDNLISYSYRVIHSKDPVPHLPYKNLLGYVHHKREVFYDNNMAPGSNYSICSDEDDSDKCSNKNFNFDFYDHRLYFNRDILKFVEENCKY</sequence>
<dbReference type="RefSeq" id="XP_024498850.1">
    <property type="nucleotide sequence ID" value="XM_024648351.1"/>
</dbReference>
<evidence type="ECO:0000313" key="3">
    <source>
        <dbReference type="Proteomes" id="UP000035682"/>
    </source>
</evidence>
<evidence type="ECO:0000259" key="1">
    <source>
        <dbReference type="Pfam" id="PF01764"/>
    </source>
</evidence>
<dbReference type="Gene3D" id="3.40.50.1820">
    <property type="entry name" value="alpha/beta hydrolase"/>
    <property type="match status" value="1"/>
</dbReference>
<reference evidence="2" key="2">
    <citation type="submission" date="2014-09" db="EMBL/GenBank/DDBJ databases">
        <authorList>
            <person name="Aslett A.Martin."/>
        </authorList>
    </citation>
    <scope>NUCLEOTIDE SEQUENCE</scope>
    <source>
        <strain evidence="2">ED321 Heterogonic</strain>
    </source>
</reference>
<proteinExistence type="predicted"/>
<name>A0A090KQI0_STRRB</name>
<dbReference type="WormBase" id="SRAE_X000138500">
    <property type="protein sequence ID" value="SRP03819"/>
    <property type="gene ID" value="WBGene00266953"/>
</dbReference>
<dbReference type="InterPro" id="IPR002921">
    <property type="entry name" value="Fungal_lipase-type"/>
</dbReference>
<dbReference type="InterPro" id="IPR029058">
    <property type="entry name" value="AB_hydrolase_fold"/>
</dbReference>
<evidence type="ECO:0000313" key="5">
    <source>
        <dbReference type="WormBase" id="SRAE_X000138500"/>
    </source>
</evidence>
<keyword evidence="3" id="KW-1185">Reference proteome</keyword>
<evidence type="ECO:0000313" key="2">
    <source>
        <dbReference type="EMBL" id="CEF59639.1"/>
    </source>
</evidence>
<accession>A0A090KQI0</accession>
<dbReference type="GO" id="GO:0006629">
    <property type="term" value="P:lipid metabolic process"/>
    <property type="evidence" value="ECO:0007669"/>
    <property type="project" value="InterPro"/>
</dbReference>
<dbReference type="Proteomes" id="UP000035682">
    <property type="component" value="Unplaced"/>
</dbReference>
<feature type="domain" description="Fungal lipase-type" evidence="1">
    <location>
        <begin position="101"/>
        <end position="237"/>
    </location>
</feature>
<evidence type="ECO:0000313" key="4">
    <source>
        <dbReference type="WBParaSite" id="SRAE_X000138500.1"/>
    </source>
</evidence>
<dbReference type="OMA" id="ETVFEYH"/>
<dbReference type="PANTHER" id="PTHR45908:SF11">
    <property type="entry name" value="FUNGAL LIPASE-LIKE DOMAIN-CONTAINING PROTEIN"/>
    <property type="match status" value="1"/>
</dbReference>
<dbReference type="GeneID" id="36384447"/>
<dbReference type="OrthoDB" id="5821984at2759"/>
<dbReference type="WBParaSite" id="SRAE_X000138500.1">
    <property type="protein sequence ID" value="SRAE_X000138500.1"/>
    <property type="gene ID" value="WBGene00266953"/>
</dbReference>
<dbReference type="AlphaFoldDB" id="A0A090KQI0"/>
<dbReference type="EMBL" id="LN609396">
    <property type="protein sequence ID" value="CEF59639.1"/>
    <property type="molecule type" value="Genomic_DNA"/>
</dbReference>
<protein>
    <submittedName>
        <fullName evidence="2 4">Lipase, class 3 family-containing protein</fullName>
    </submittedName>
</protein>
<dbReference type="Pfam" id="PF01764">
    <property type="entry name" value="Lipase_3"/>
    <property type="match status" value="1"/>
</dbReference>
<reference evidence="3" key="1">
    <citation type="submission" date="2014-09" db="EMBL/GenBank/DDBJ databases">
        <authorList>
            <person name="Martin A.A."/>
        </authorList>
    </citation>
    <scope>NUCLEOTIDE SEQUENCE</scope>
    <source>
        <strain evidence="3">ED321</strain>
    </source>
</reference>
<reference evidence="4" key="3">
    <citation type="submission" date="2020-12" db="UniProtKB">
        <authorList>
            <consortium name="WormBaseParasite"/>
        </authorList>
    </citation>
    <scope>IDENTIFICATION</scope>
</reference>